<evidence type="ECO:0000256" key="1">
    <source>
        <dbReference type="SAM" id="MobiDB-lite"/>
    </source>
</evidence>
<name>A0AAV5KNG9_9ROSI</name>
<sequence>MTYLDTKQATKRHGMGTCGGLENQPKSGTKTEAKHAEA</sequence>
<feature type="region of interest" description="Disordered" evidence="1">
    <location>
        <begin position="1"/>
        <end position="38"/>
    </location>
</feature>
<protein>
    <submittedName>
        <fullName evidence="2">Uncharacterized protein</fullName>
    </submittedName>
</protein>
<gene>
    <name evidence="2" type="ORF">SLEP1_g35484</name>
</gene>
<evidence type="ECO:0000313" key="3">
    <source>
        <dbReference type="Proteomes" id="UP001054252"/>
    </source>
</evidence>
<reference evidence="2 3" key="1">
    <citation type="journal article" date="2021" name="Commun. Biol.">
        <title>The genome of Shorea leprosula (Dipterocarpaceae) highlights the ecological relevance of drought in aseasonal tropical rainforests.</title>
        <authorList>
            <person name="Ng K.K.S."/>
            <person name="Kobayashi M.J."/>
            <person name="Fawcett J.A."/>
            <person name="Hatakeyama M."/>
            <person name="Paape T."/>
            <person name="Ng C.H."/>
            <person name="Ang C.C."/>
            <person name="Tnah L.H."/>
            <person name="Lee C.T."/>
            <person name="Nishiyama T."/>
            <person name="Sese J."/>
            <person name="O'Brien M.J."/>
            <person name="Copetti D."/>
            <person name="Mohd Noor M.I."/>
            <person name="Ong R.C."/>
            <person name="Putra M."/>
            <person name="Sireger I.Z."/>
            <person name="Indrioko S."/>
            <person name="Kosugi Y."/>
            <person name="Izuno A."/>
            <person name="Isagi Y."/>
            <person name="Lee S.L."/>
            <person name="Shimizu K.K."/>
        </authorList>
    </citation>
    <scope>NUCLEOTIDE SEQUENCE [LARGE SCALE GENOMIC DNA]</scope>
    <source>
        <strain evidence="2">214</strain>
    </source>
</reference>
<dbReference type="Proteomes" id="UP001054252">
    <property type="component" value="Unassembled WGS sequence"/>
</dbReference>
<proteinExistence type="predicted"/>
<evidence type="ECO:0000313" key="2">
    <source>
        <dbReference type="EMBL" id="GKV26133.1"/>
    </source>
</evidence>
<feature type="compositionally biased region" description="Basic and acidic residues" evidence="1">
    <location>
        <begin position="29"/>
        <end position="38"/>
    </location>
</feature>
<dbReference type="EMBL" id="BPVZ01000071">
    <property type="protein sequence ID" value="GKV26133.1"/>
    <property type="molecule type" value="Genomic_DNA"/>
</dbReference>
<dbReference type="AlphaFoldDB" id="A0AAV5KNG9"/>
<comment type="caution">
    <text evidence="2">The sequence shown here is derived from an EMBL/GenBank/DDBJ whole genome shotgun (WGS) entry which is preliminary data.</text>
</comment>
<keyword evidence="3" id="KW-1185">Reference proteome</keyword>
<organism evidence="2 3">
    <name type="scientific">Rubroshorea leprosula</name>
    <dbReference type="NCBI Taxonomy" id="152421"/>
    <lineage>
        <taxon>Eukaryota</taxon>
        <taxon>Viridiplantae</taxon>
        <taxon>Streptophyta</taxon>
        <taxon>Embryophyta</taxon>
        <taxon>Tracheophyta</taxon>
        <taxon>Spermatophyta</taxon>
        <taxon>Magnoliopsida</taxon>
        <taxon>eudicotyledons</taxon>
        <taxon>Gunneridae</taxon>
        <taxon>Pentapetalae</taxon>
        <taxon>rosids</taxon>
        <taxon>malvids</taxon>
        <taxon>Malvales</taxon>
        <taxon>Dipterocarpaceae</taxon>
        <taxon>Rubroshorea</taxon>
    </lineage>
</organism>
<accession>A0AAV5KNG9</accession>